<sequence length="256" mass="29250">MTDQPPIFLINLDQSPDRLEKCNLRLAPFAINFERISAVMGTDVDEQTLAKFYSPTLNVKQYHRPLGPGEIGCYMSHLKVLQHIVDNNIAYAVILEDDFKIVGDLNAAIDSLKDIDFEWDMIKLAEYGNRERPTAYEFAINDVYSLRIQKKVSAGTCAQAVSLSGAKKILQSSIPFGRPVDTDYQHWWEKSIEVFTLSPCPIRQDLEFKSTIAAMSKGISLKSMFWRRKYQQLMGKLCNRSKTNALVSKYKKLLNR</sequence>
<comment type="caution">
    <text evidence="2">The sequence shown here is derived from an EMBL/GenBank/DDBJ whole genome shotgun (WGS) entry which is preliminary data.</text>
</comment>
<dbReference type="Proteomes" id="UP000179786">
    <property type="component" value="Unassembled WGS sequence"/>
</dbReference>
<dbReference type="AlphaFoldDB" id="A0A1S1MZX5"/>
<name>A0A1S1MZX5_9GAMM</name>
<dbReference type="STRING" id="1859457.BET10_02730"/>
<organism evidence="2 3">
    <name type="scientific">Pseudoalteromonas amylolytica</name>
    <dbReference type="NCBI Taxonomy" id="1859457"/>
    <lineage>
        <taxon>Bacteria</taxon>
        <taxon>Pseudomonadati</taxon>
        <taxon>Pseudomonadota</taxon>
        <taxon>Gammaproteobacteria</taxon>
        <taxon>Alteromonadales</taxon>
        <taxon>Pseudoalteromonadaceae</taxon>
        <taxon>Pseudoalteromonas</taxon>
    </lineage>
</organism>
<dbReference type="CDD" id="cd06532">
    <property type="entry name" value="Glyco_transf_25"/>
    <property type="match status" value="1"/>
</dbReference>
<dbReference type="EMBL" id="MKJU01000005">
    <property type="protein sequence ID" value="OHU92943.1"/>
    <property type="molecule type" value="Genomic_DNA"/>
</dbReference>
<dbReference type="RefSeq" id="WP_070982948.1">
    <property type="nucleotide sequence ID" value="NZ_MKJU01000005.1"/>
</dbReference>
<protein>
    <recommendedName>
        <fullName evidence="1">Glycosyl transferase family 25 domain-containing protein</fullName>
    </recommendedName>
</protein>
<dbReference type="Pfam" id="PF01755">
    <property type="entry name" value="Glyco_transf_25"/>
    <property type="match status" value="1"/>
</dbReference>
<evidence type="ECO:0000313" key="3">
    <source>
        <dbReference type="Proteomes" id="UP000179786"/>
    </source>
</evidence>
<keyword evidence="3" id="KW-1185">Reference proteome</keyword>
<feature type="domain" description="Glycosyl transferase family 25" evidence="1">
    <location>
        <begin position="5"/>
        <end position="181"/>
    </location>
</feature>
<accession>A0A1S1MZX5</accession>
<evidence type="ECO:0000313" key="2">
    <source>
        <dbReference type="EMBL" id="OHU92943.1"/>
    </source>
</evidence>
<reference evidence="2 3" key="1">
    <citation type="submission" date="2016-09" db="EMBL/GenBank/DDBJ databases">
        <title>Pseudoalteromonas amylolytica sp. nov., isolated from the surface seawater.</title>
        <authorList>
            <person name="Wu Y.-H."/>
            <person name="Cheng H."/>
            <person name="Jin X.-B."/>
            <person name="Wang C.-S."/>
            <person name="Xu X.-W."/>
        </authorList>
    </citation>
    <scope>NUCLEOTIDE SEQUENCE [LARGE SCALE GENOMIC DNA]</scope>
    <source>
        <strain evidence="2 3">JW1</strain>
    </source>
</reference>
<gene>
    <name evidence="2" type="ORF">BET10_02730</name>
</gene>
<dbReference type="InterPro" id="IPR002654">
    <property type="entry name" value="Glyco_trans_25"/>
</dbReference>
<evidence type="ECO:0000259" key="1">
    <source>
        <dbReference type="Pfam" id="PF01755"/>
    </source>
</evidence>
<proteinExistence type="predicted"/>